<protein>
    <submittedName>
        <fullName evidence="4">Uncharacterized protein</fullName>
    </submittedName>
</protein>
<proteinExistence type="predicted"/>
<dbReference type="RefSeq" id="WP_344948098.1">
    <property type="nucleotide sequence ID" value="NZ_BAAAZR010000031.1"/>
</dbReference>
<comment type="caution">
    <text evidence="4">The sequence shown here is derived from an EMBL/GenBank/DDBJ whole genome shotgun (WGS) entry which is preliminary data.</text>
</comment>
<evidence type="ECO:0000256" key="3">
    <source>
        <dbReference type="SAM" id="SignalP"/>
    </source>
</evidence>
<dbReference type="Proteomes" id="UP001500888">
    <property type="component" value="Unassembled WGS sequence"/>
</dbReference>
<keyword evidence="2" id="KW-0472">Membrane</keyword>
<evidence type="ECO:0000256" key="1">
    <source>
        <dbReference type="SAM" id="MobiDB-lite"/>
    </source>
</evidence>
<evidence type="ECO:0000313" key="5">
    <source>
        <dbReference type="Proteomes" id="UP001500888"/>
    </source>
</evidence>
<evidence type="ECO:0000256" key="2">
    <source>
        <dbReference type="SAM" id="Phobius"/>
    </source>
</evidence>
<feature type="region of interest" description="Disordered" evidence="1">
    <location>
        <begin position="186"/>
        <end position="237"/>
    </location>
</feature>
<keyword evidence="2" id="KW-0812">Transmembrane</keyword>
<organism evidence="4 5">
    <name type="scientific">Sphaerisporangium flaviroseum</name>
    <dbReference type="NCBI Taxonomy" id="509199"/>
    <lineage>
        <taxon>Bacteria</taxon>
        <taxon>Bacillati</taxon>
        <taxon>Actinomycetota</taxon>
        <taxon>Actinomycetes</taxon>
        <taxon>Streptosporangiales</taxon>
        <taxon>Streptosporangiaceae</taxon>
        <taxon>Sphaerisporangium</taxon>
    </lineage>
</organism>
<feature type="transmembrane region" description="Helical" evidence="2">
    <location>
        <begin position="243"/>
        <end position="261"/>
    </location>
</feature>
<keyword evidence="5" id="KW-1185">Reference proteome</keyword>
<gene>
    <name evidence="4" type="ORF">GCM10022226_61570</name>
</gene>
<accession>A0ABP7J180</accession>
<feature type="chain" id="PRO_5045084061" evidence="3">
    <location>
        <begin position="26"/>
        <end position="269"/>
    </location>
</feature>
<feature type="compositionally biased region" description="Low complexity" evidence="1">
    <location>
        <begin position="186"/>
        <end position="205"/>
    </location>
</feature>
<feature type="signal peptide" evidence="3">
    <location>
        <begin position="1"/>
        <end position="25"/>
    </location>
</feature>
<evidence type="ECO:0000313" key="4">
    <source>
        <dbReference type="EMBL" id="GAA3832090.1"/>
    </source>
</evidence>
<keyword evidence="3" id="KW-0732">Signal</keyword>
<sequence length="269" mass="27418">MRIRSVVYVAILAGGNFLFGFSAHAAVPDRQQGAVVTDIVEYRCTTIGTAESQDIQVKVELTMPAGAKTGEQTTIGWRGTYIGTGLRAPTEGLPTGTNLYAYGSISGMPGLASATGVGRLGTVLPGQIIPLPTAEVGLKTTPSNAGTATVRPAAINIGPRPTERSIDCAVQNGAELTTYTLTIAAGGQTTGSPAPATTSPKPTRTVTETVTDPPTGGNHKVTKTPLGAAETGGGGQAGPDGRVFVVTGFLLTLAAATGLLLRRRTIPHR</sequence>
<keyword evidence="2" id="KW-1133">Transmembrane helix</keyword>
<reference evidence="5" key="1">
    <citation type="journal article" date="2019" name="Int. J. Syst. Evol. Microbiol.">
        <title>The Global Catalogue of Microorganisms (GCM) 10K type strain sequencing project: providing services to taxonomists for standard genome sequencing and annotation.</title>
        <authorList>
            <consortium name="The Broad Institute Genomics Platform"/>
            <consortium name="The Broad Institute Genome Sequencing Center for Infectious Disease"/>
            <person name="Wu L."/>
            <person name="Ma J."/>
        </authorList>
    </citation>
    <scope>NUCLEOTIDE SEQUENCE [LARGE SCALE GENOMIC DNA]</scope>
    <source>
        <strain evidence="5">JCM 16908</strain>
    </source>
</reference>
<name>A0ABP7J180_9ACTN</name>
<dbReference type="EMBL" id="BAAAZR010000031">
    <property type="protein sequence ID" value="GAA3832090.1"/>
    <property type="molecule type" value="Genomic_DNA"/>
</dbReference>